<proteinExistence type="predicted"/>
<feature type="domain" description="BioF2-like acetyltransferase" evidence="1">
    <location>
        <begin position="210"/>
        <end position="323"/>
    </location>
</feature>
<dbReference type="Pfam" id="PF13480">
    <property type="entry name" value="Acetyltransf_6"/>
    <property type="match status" value="1"/>
</dbReference>
<dbReference type="AlphaFoldDB" id="A0A7S7SHZ4"/>
<gene>
    <name evidence="2" type="ORF">IRI77_27145</name>
</gene>
<dbReference type="InterPro" id="IPR038740">
    <property type="entry name" value="BioF2-like_GNAT_dom"/>
</dbReference>
<evidence type="ECO:0000259" key="1">
    <source>
        <dbReference type="Pfam" id="PF13480"/>
    </source>
</evidence>
<dbReference type="KEGG" id="pfer:IRI77_27145"/>
<keyword evidence="2" id="KW-0808">Transferase</keyword>
<reference evidence="2 3" key="1">
    <citation type="submission" date="2020-10" db="EMBL/GenBank/DDBJ databases">
        <title>Complete genome sequence of Paludibaculum fermentans P105T, a facultatively anaerobic acidobacterium capable of dissimilatory Fe(III) reduction.</title>
        <authorList>
            <person name="Dedysh S.N."/>
            <person name="Beletsky A.V."/>
            <person name="Kulichevskaya I.S."/>
            <person name="Mardanov A.V."/>
            <person name="Ravin N.V."/>
        </authorList>
    </citation>
    <scope>NUCLEOTIDE SEQUENCE [LARGE SCALE GENOMIC DNA]</scope>
    <source>
        <strain evidence="2 3">P105</strain>
    </source>
</reference>
<name>A0A7S7SHZ4_PALFE</name>
<accession>A0A7S7SHZ4</accession>
<sequence length="377" mass="41315">MMSSTAGAPSMTSMPLLREATLNDYEAIVALEQANGLKPRSREEWARFWTENPLYPALSGACPIGWVLEDEETGRIVGTLSNVPLPYTFRGRHILAATGRGWAVDPAYRVFAPLLLDEYIHQNADVLLSTTVNGLAEASHTICEQTRVPVGDWARAAFRVTNYNGFANVALRLKKVPGVLSPLAAVALWIKDRLGKGAALPANPSGWTVTRSREFSKAFDEFWIDLQKAKAGKLLGVRTQSVLEWHFGAKAKSGGLRVLTASGSDGRMAAYAVLVRSDHQESGLKRMRVADFQSLDPGSNPALIRAAVEVCREEGVHALELVGCELPAFEEWEAILPYRRALPAWCNFFHSNDPVLMASLHNPEAWEPSSFDGDSSL</sequence>
<dbReference type="SUPFAM" id="SSF55729">
    <property type="entry name" value="Acyl-CoA N-acyltransferases (Nat)"/>
    <property type="match status" value="1"/>
</dbReference>
<dbReference type="RefSeq" id="WP_194448121.1">
    <property type="nucleotide sequence ID" value="NZ_CP063849.1"/>
</dbReference>
<evidence type="ECO:0000313" key="2">
    <source>
        <dbReference type="EMBL" id="QOY86452.1"/>
    </source>
</evidence>
<dbReference type="GO" id="GO:0016740">
    <property type="term" value="F:transferase activity"/>
    <property type="evidence" value="ECO:0007669"/>
    <property type="project" value="UniProtKB-KW"/>
</dbReference>
<dbReference type="Gene3D" id="3.40.630.30">
    <property type="match status" value="1"/>
</dbReference>
<dbReference type="Proteomes" id="UP000593892">
    <property type="component" value="Chromosome"/>
</dbReference>
<protein>
    <submittedName>
        <fullName evidence="2">GNAT family N-acetyltransferase</fullName>
    </submittedName>
</protein>
<evidence type="ECO:0000313" key="3">
    <source>
        <dbReference type="Proteomes" id="UP000593892"/>
    </source>
</evidence>
<keyword evidence="3" id="KW-1185">Reference proteome</keyword>
<dbReference type="EMBL" id="CP063849">
    <property type="protein sequence ID" value="QOY86452.1"/>
    <property type="molecule type" value="Genomic_DNA"/>
</dbReference>
<organism evidence="2 3">
    <name type="scientific">Paludibaculum fermentans</name>
    <dbReference type="NCBI Taxonomy" id="1473598"/>
    <lineage>
        <taxon>Bacteria</taxon>
        <taxon>Pseudomonadati</taxon>
        <taxon>Acidobacteriota</taxon>
        <taxon>Terriglobia</taxon>
        <taxon>Bryobacterales</taxon>
        <taxon>Bryobacteraceae</taxon>
        <taxon>Paludibaculum</taxon>
    </lineage>
</organism>
<dbReference type="InterPro" id="IPR016181">
    <property type="entry name" value="Acyl_CoA_acyltransferase"/>
</dbReference>